<sequence length="156" mass="17833">MDSLISDLLKIILGAVLTMCAQWVYANLNTKKEKNKLRRQKLEEAFIIVGDILGGIHCKVALLINPNLNIENPKFEIVKLHSLISFYAPELEEDYKDFMSTYQEFDPLILNKFRTLDSGDKRIEATTEELVQMIFSLSSKGNIIKEKLAKIAQTLQ</sequence>
<keyword evidence="1" id="KW-1133">Transmembrane helix</keyword>
<dbReference type="AlphaFoldDB" id="A0A0M4SCW4"/>
<feature type="transmembrane region" description="Helical" evidence="1">
    <location>
        <begin position="7"/>
        <end position="25"/>
    </location>
</feature>
<dbReference type="PATRIC" id="fig|199.248.peg.1729"/>
<keyword evidence="1" id="KW-0812">Transmembrane</keyword>
<keyword evidence="1" id="KW-0472">Membrane</keyword>
<evidence type="ECO:0000313" key="2">
    <source>
        <dbReference type="EMBL" id="ALF48323.1"/>
    </source>
</evidence>
<gene>
    <name evidence="2" type="ORF">CCON33237_1675</name>
</gene>
<reference evidence="3" key="1">
    <citation type="submission" date="2015-08" db="EMBL/GenBank/DDBJ databases">
        <title>Comparative genomics of the Campylobacter concisus group.</title>
        <authorList>
            <person name="Miller W.G."/>
            <person name="Yee E."/>
            <person name="Chapman M.H."/>
            <person name="Huynh S."/>
            <person name="Bono J.L."/>
            <person name="On S.L.W."/>
            <person name="St Leger J."/>
            <person name="Foster G."/>
            <person name="Parker C.T."/>
        </authorList>
    </citation>
    <scope>NUCLEOTIDE SEQUENCE [LARGE SCALE GENOMIC DNA]</scope>
    <source>
        <strain evidence="3">ATCC 33237</strain>
    </source>
</reference>
<evidence type="ECO:0000256" key="1">
    <source>
        <dbReference type="SAM" id="Phobius"/>
    </source>
</evidence>
<protein>
    <submittedName>
        <fullName evidence="2">Putative membrane protein</fullName>
    </submittedName>
</protein>
<organism evidence="2 3">
    <name type="scientific">Campylobacter concisus</name>
    <dbReference type="NCBI Taxonomy" id="199"/>
    <lineage>
        <taxon>Bacteria</taxon>
        <taxon>Pseudomonadati</taxon>
        <taxon>Campylobacterota</taxon>
        <taxon>Epsilonproteobacteria</taxon>
        <taxon>Campylobacterales</taxon>
        <taxon>Campylobacteraceae</taxon>
        <taxon>Campylobacter</taxon>
    </lineage>
</organism>
<dbReference type="EMBL" id="CP012541">
    <property type="protein sequence ID" value="ALF48323.1"/>
    <property type="molecule type" value="Genomic_DNA"/>
</dbReference>
<proteinExistence type="predicted"/>
<dbReference type="GeneID" id="28663355"/>
<dbReference type="RefSeq" id="WP_054197235.1">
    <property type="nucleotide sequence ID" value="NZ_CABMKQ010000018.1"/>
</dbReference>
<accession>A0A0M4SCW4</accession>
<dbReference type="KEGG" id="ccoc:CCON33237_1675"/>
<dbReference type="Proteomes" id="UP000066049">
    <property type="component" value="Chromosome"/>
</dbReference>
<name>A0A0M4SCW4_9BACT</name>
<evidence type="ECO:0000313" key="3">
    <source>
        <dbReference type="Proteomes" id="UP000066049"/>
    </source>
</evidence>